<evidence type="ECO:0000313" key="4">
    <source>
        <dbReference type="Proteomes" id="UP000816034"/>
    </source>
</evidence>
<dbReference type="GeneID" id="68096269"/>
<feature type="transmembrane region" description="Helical" evidence="2">
    <location>
        <begin position="98"/>
        <end position="116"/>
    </location>
</feature>
<keyword evidence="2" id="KW-1133">Transmembrane helix</keyword>
<reference evidence="3 4" key="1">
    <citation type="journal article" date="2018" name="BMC Genomics">
        <title>The genome of Naegleria lovaniensis, the basis for a comparative approach to unravel pathogenicity factors of the human pathogenic amoeba N. fowleri.</title>
        <authorList>
            <person name="Liechti N."/>
            <person name="Schurch N."/>
            <person name="Bruggmann R."/>
            <person name="Wittwer M."/>
        </authorList>
    </citation>
    <scope>NUCLEOTIDE SEQUENCE [LARGE SCALE GENOMIC DNA]</scope>
    <source>
        <strain evidence="3 4">ATCC 30569</strain>
    </source>
</reference>
<dbReference type="Proteomes" id="UP000816034">
    <property type="component" value="Unassembled WGS sequence"/>
</dbReference>
<proteinExistence type="predicted"/>
<sequence>MSINSEESSSPRLNSSMERNNASVLPASPEKLLKQTRGDQPLGPDDKSILLGLERSIYETRLNAPKVFNFIVFNIALGAAYMGGVLRKRRVPPQHAKATMLTLTTSFLGVFCYLRNLSSNFATKIALDPRVDHLTSDGIQRWEEAKKKLLKQQGE</sequence>
<evidence type="ECO:0000256" key="1">
    <source>
        <dbReference type="SAM" id="MobiDB-lite"/>
    </source>
</evidence>
<comment type="caution">
    <text evidence="3">The sequence shown here is derived from an EMBL/GenBank/DDBJ whole genome shotgun (WGS) entry which is preliminary data.</text>
</comment>
<feature type="region of interest" description="Disordered" evidence="1">
    <location>
        <begin position="1"/>
        <end position="45"/>
    </location>
</feature>
<keyword evidence="2" id="KW-0812">Transmembrane</keyword>
<organism evidence="3 4">
    <name type="scientific">Naegleria lovaniensis</name>
    <name type="common">Amoeba</name>
    <dbReference type="NCBI Taxonomy" id="51637"/>
    <lineage>
        <taxon>Eukaryota</taxon>
        <taxon>Discoba</taxon>
        <taxon>Heterolobosea</taxon>
        <taxon>Tetramitia</taxon>
        <taxon>Eutetramitia</taxon>
        <taxon>Vahlkampfiidae</taxon>
        <taxon>Naegleria</taxon>
    </lineage>
</organism>
<evidence type="ECO:0000256" key="2">
    <source>
        <dbReference type="SAM" id="Phobius"/>
    </source>
</evidence>
<accession>A0AA88H3P5</accession>
<keyword evidence="2" id="KW-0472">Membrane</keyword>
<dbReference type="RefSeq" id="XP_044555944.1">
    <property type="nucleotide sequence ID" value="XM_044693384.1"/>
</dbReference>
<keyword evidence="4" id="KW-1185">Reference proteome</keyword>
<evidence type="ECO:0000313" key="3">
    <source>
        <dbReference type="EMBL" id="KAG2394050.1"/>
    </source>
</evidence>
<protein>
    <submittedName>
        <fullName evidence="3">Uncharacterized protein</fullName>
    </submittedName>
</protein>
<gene>
    <name evidence="3" type="ORF">C9374_003814</name>
</gene>
<name>A0AA88H3P5_NAELO</name>
<feature type="transmembrane region" description="Helical" evidence="2">
    <location>
        <begin position="67"/>
        <end position="86"/>
    </location>
</feature>
<dbReference type="EMBL" id="PYSW02000001">
    <property type="protein sequence ID" value="KAG2394050.1"/>
    <property type="molecule type" value="Genomic_DNA"/>
</dbReference>
<feature type="compositionally biased region" description="Low complexity" evidence="1">
    <location>
        <begin position="1"/>
        <end position="18"/>
    </location>
</feature>
<dbReference type="AlphaFoldDB" id="A0AA88H3P5"/>